<dbReference type="FunFam" id="1.10.246.20:FF:000003">
    <property type="entry name" value="Mediator of RNA polymerase II transcription subunit 15a"/>
    <property type="match status" value="1"/>
</dbReference>
<dbReference type="CDD" id="cd16495">
    <property type="entry name" value="RING_CH-C4HC3_MARCH"/>
    <property type="match status" value="1"/>
</dbReference>
<dbReference type="SUPFAM" id="SSF57850">
    <property type="entry name" value="RING/U-box"/>
    <property type="match status" value="1"/>
</dbReference>
<dbReference type="Pfam" id="PF12906">
    <property type="entry name" value="RINGv"/>
    <property type="match status" value="1"/>
</dbReference>
<evidence type="ECO:0000256" key="5">
    <source>
        <dbReference type="ARBA" id="ARBA00023242"/>
    </source>
</evidence>
<evidence type="ECO:0000256" key="3">
    <source>
        <dbReference type="ARBA" id="ARBA00022771"/>
    </source>
</evidence>
<dbReference type="Gene3D" id="3.30.40.10">
    <property type="entry name" value="Zinc/RING finger domain, C3HC4 (zinc finger)"/>
    <property type="match status" value="1"/>
</dbReference>
<keyword evidence="7" id="KW-0812">Transmembrane</keyword>
<evidence type="ECO:0000313" key="9">
    <source>
        <dbReference type="EMBL" id="RDY13700.1"/>
    </source>
</evidence>
<dbReference type="InterPro" id="IPR013083">
    <property type="entry name" value="Znf_RING/FYVE/PHD"/>
</dbReference>
<evidence type="ECO:0000256" key="7">
    <source>
        <dbReference type="SAM" id="Phobius"/>
    </source>
</evidence>
<evidence type="ECO:0000256" key="1">
    <source>
        <dbReference type="ARBA" id="ARBA00004123"/>
    </source>
</evidence>
<evidence type="ECO:0000256" key="6">
    <source>
        <dbReference type="SAM" id="MobiDB-lite"/>
    </source>
</evidence>
<feature type="compositionally biased region" description="Polar residues" evidence="6">
    <location>
        <begin position="1"/>
        <end position="18"/>
    </location>
</feature>
<feature type="transmembrane region" description="Helical" evidence="7">
    <location>
        <begin position="112"/>
        <end position="131"/>
    </location>
</feature>
<dbReference type="Gene3D" id="1.10.246.20">
    <property type="entry name" value="Coactivator CBP, KIX domain"/>
    <property type="match status" value="1"/>
</dbReference>
<feature type="non-terminal residue" evidence="9">
    <location>
        <position position="1"/>
    </location>
</feature>
<comment type="subcellular location">
    <subcellularLocation>
        <location evidence="1">Nucleus</location>
    </subcellularLocation>
</comment>
<evidence type="ECO:0000259" key="8">
    <source>
        <dbReference type="PROSITE" id="PS51292"/>
    </source>
</evidence>
<dbReference type="Pfam" id="PF16987">
    <property type="entry name" value="KIX_2"/>
    <property type="match status" value="1"/>
</dbReference>
<dbReference type="SMART" id="SM00744">
    <property type="entry name" value="RINGv"/>
    <property type="match status" value="1"/>
</dbReference>
<dbReference type="EMBL" id="QJKJ01000218">
    <property type="protein sequence ID" value="RDY13700.1"/>
    <property type="molecule type" value="Genomic_DNA"/>
</dbReference>
<evidence type="ECO:0000256" key="2">
    <source>
        <dbReference type="ARBA" id="ARBA00022723"/>
    </source>
</evidence>
<dbReference type="GO" id="GO:0005634">
    <property type="term" value="C:nucleus"/>
    <property type="evidence" value="ECO:0007669"/>
    <property type="project" value="UniProtKB-SubCell"/>
</dbReference>
<proteinExistence type="predicted"/>
<keyword evidence="2" id="KW-0479">Metal-binding</keyword>
<dbReference type="InterPro" id="IPR011016">
    <property type="entry name" value="Znf_RING-CH"/>
</dbReference>
<dbReference type="PANTHER" id="PTHR46158:SF10">
    <property type="entry name" value="RING-CH-TYPE DOMAIN-CONTAINING PROTEIN"/>
    <property type="match status" value="1"/>
</dbReference>
<dbReference type="PANTHER" id="PTHR46158">
    <property type="entry name" value="OS02G0165000 PROTEIN"/>
    <property type="match status" value="1"/>
</dbReference>
<keyword evidence="3" id="KW-0863">Zinc-finger</keyword>
<dbReference type="AlphaFoldDB" id="A0A371IFC0"/>
<sequence length="326" mass="37009">MDTNNRRPNQSTEANMDSSDWRSGMQHETRQRIVSKIMDMLKRHLPVSGQEGMHQLWKIAQWFEDKCFNTTTSQAAYLRKISIKMLVLEARYKGTTANDMPPNQGGLSNKPFCSVLFSCLIAILLLINWFGRYNTEHRQYSTAKEAQERDVAKDLILFGASEKKNSNNLAKVRIDQQNQGIISFSDSILPDCGLEGLKAIFTTAVLVSKPHCHSLLSSIDTAKVTAIRAPHDRHKTCRMTSHLKCGKLVSFYIYEIQGMVEEEADCRICLLELRGADTLKKECSCKGELALVHQECAVKWFSIKGNRTCDVCKREVRNLPVSIVYK</sequence>
<feature type="domain" description="RING-CH-type" evidence="8">
    <location>
        <begin position="258"/>
        <end position="319"/>
    </location>
</feature>
<evidence type="ECO:0000313" key="10">
    <source>
        <dbReference type="Proteomes" id="UP000257109"/>
    </source>
</evidence>
<comment type="caution">
    <text evidence="9">The sequence shown here is derived from an EMBL/GenBank/DDBJ whole genome shotgun (WGS) entry which is preliminary data.</text>
</comment>
<dbReference type="PROSITE" id="PS51292">
    <property type="entry name" value="ZF_RING_CH"/>
    <property type="match status" value="1"/>
</dbReference>
<feature type="region of interest" description="Disordered" evidence="6">
    <location>
        <begin position="1"/>
        <end position="26"/>
    </location>
</feature>
<accession>A0A371IFC0</accession>
<dbReference type="GO" id="GO:0008270">
    <property type="term" value="F:zinc ion binding"/>
    <property type="evidence" value="ECO:0007669"/>
    <property type="project" value="UniProtKB-KW"/>
</dbReference>
<organism evidence="9 10">
    <name type="scientific">Mucuna pruriens</name>
    <name type="common">Velvet bean</name>
    <name type="synonym">Dolichos pruriens</name>
    <dbReference type="NCBI Taxonomy" id="157652"/>
    <lineage>
        <taxon>Eukaryota</taxon>
        <taxon>Viridiplantae</taxon>
        <taxon>Streptophyta</taxon>
        <taxon>Embryophyta</taxon>
        <taxon>Tracheophyta</taxon>
        <taxon>Spermatophyta</taxon>
        <taxon>Magnoliopsida</taxon>
        <taxon>eudicotyledons</taxon>
        <taxon>Gunneridae</taxon>
        <taxon>Pentapetalae</taxon>
        <taxon>rosids</taxon>
        <taxon>fabids</taxon>
        <taxon>Fabales</taxon>
        <taxon>Fabaceae</taxon>
        <taxon>Papilionoideae</taxon>
        <taxon>50 kb inversion clade</taxon>
        <taxon>NPAAA clade</taxon>
        <taxon>indigoferoid/millettioid clade</taxon>
        <taxon>Phaseoleae</taxon>
        <taxon>Mucuna</taxon>
    </lineage>
</organism>
<evidence type="ECO:0000256" key="4">
    <source>
        <dbReference type="ARBA" id="ARBA00022833"/>
    </source>
</evidence>
<dbReference type="GO" id="GO:0006355">
    <property type="term" value="P:regulation of DNA-templated transcription"/>
    <property type="evidence" value="ECO:0007669"/>
    <property type="project" value="InterPro"/>
</dbReference>
<dbReference type="OrthoDB" id="1912459at2759"/>
<protein>
    <submittedName>
        <fullName evidence="9">Mediator of RNA polymerase II transcription subunit 15a</fullName>
    </submittedName>
</protein>
<keyword evidence="10" id="KW-1185">Reference proteome</keyword>
<keyword evidence="5" id="KW-0539">Nucleus</keyword>
<dbReference type="GO" id="GO:0003712">
    <property type="term" value="F:transcription coregulator activity"/>
    <property type="evidence" value="ECO:0007669"/>
    <property type="project" value="InterPro"/>
</dbReference>
<dbReference type="SUPFAM" id="SSF47040">
    <property type="entry name" value="Kix domain of CBP (creb binding protein)"/>
    <property type="match status" value="1"/>
</dbReference>
<keyword evidence="7" id="KW-0472">Membrane</keyword>
<gene>
    <name evidence="9" type="primary">MED15A</name>
    <name evidence="9" type="ORF">CR513_01345</name>
</gene>
<reference evidence="9" key="1">
    <citation type="submission" date="2018-05" db="EMBL/GenBank/DDBJ databases">
        <title>Draft genome of Mucuna pruriens seed.</title>
        <authorList>
            <person name="Nnadi N.E."/>
            <person name="Vos R."/>
            <person name="Hasami M.H."/>
            <person name="Devisetty U.K."/>
            <person name="Aguiy J.C."/>
        </authorList>
    </citation>
    <scope>NUCLEOTIDE SEQUENCE [LARGE SCALE GENOMIC DNA]</scope>
    <source>
        <strain evidence="9">JCA_2017</strain>
    </source>
</reference>
<keyword evidence="4" id="KW-0862">Zinc</keyword>
<name>A0A371IFC0_MUCPR</name>
<dbReference type="InterPro" id="IPR036546">
    <property type="entry name" value="MED15_KIX"/>
</dbReference>
<keyword evidence="7" id="KW-1133">Transmembrane helix</keyword>
<dbReference type="InterPro" id="IPR036529">
    <property type="entry name" value="KIX_dom_sf"/>
</dbReference>
<dbReference type="Proteomes" id="UP000257109">
    <property type="component" value="Unassembled WGS sequence"/>
</dbReference>